<accession>A0A7J6SX08</accession>
<dbReference type="EMBL" id="JABANO010015298">
    <property type="protein sequence ID" value="KAF4737102.1"/>
    <property type="molecule type" value="Genomic_DNA"/>
</dbReference>
<keyword evidence="2" id="KW-1185">Reference proteome</keyword>
<organism evidence="1 2">
    <name type="scientific">Perkinsus olseni</name>
    <name type="common">Perkinsus atlanticus</name>
    <dbReference type="NCBI Taxonomy" id="32597"/>
    <lineage>
        <taxon>Eukaryota</taxon>
        <taxon>Sar</taxon>
        <taxon>Alveolata</taxon>
        <taxon>Perkinsozoa</taxon>
        <taxon>Perkinsea</taxon>
        <taxon>Perkinsida</taxon>
        <taxon>Perkinsidae</taxon>
        <taxon>Perkinsus</taxon>
    </lineage>
</organism>
<reference evidence="1 2" key="1">
    <citation type="submission" date="2020-04" db="EMBL/GenBank/DDBJ databases">
        <title>Perkinsus olseni comparative genomics.</title>
        <authorList>
            <person name="Bogema D.R."/>
        </authorList>
    </citation>
    <scope>NUCLEOTIDE SEQUENCE [LARGE SCALE GENOMIC DNA]</scope>
    <source>
        <strain evidence="1 2">ATCC PRA-207</strain>
    </source>
</reference>
<dbReference type="AlphaFoldDB" id="A0A7J6SX08"/>
<feature type="non-terminal residue" evidence="1">
    <location>
        <position position="1"/>
    </location>
</feature>
<dbReference type="Proteomes" id="UP000553632">
    <property type="component" value="Unassembled WGS sequence"/>
</dbReference>
<comment type="caution">
    <text evidence="1">The sequence shown here is derived from an EMBL/GenBank/DDBJ whole genome shotgun (WGS) entry which is preliminary data.</text>
</comment>
<gene>
    <name evidence="1" type="ORF">FOZ63_014554</name>
</gene>
<protein>
    <submittedName>
        <fullName evidence="1">Uncharacterized protein</fullName>
    </submittedName>
</protein>
<sequence>RLGDYIGALTVLQDASATCHADDCDANPKYLYRKALCLRHIYEDQSAGTNGMLNCDGRNDPEELLLEARGYLRKAIAQCPQDKALREELKAVKVLLSPSVDEGGGGRGKLAKGLDLYSDKPDWGEAQAAAALAESRKSMPVNPLPDRYGAEYWQECREKWLEGCLLGLSGSTREGEGRHFIVQRILFDAIMVIPAERLSFVVYSLLPLEVTYANLVIIASHRTLNG</sequence>
<proteinExistence type="predicted"/>
<evidence type="ECO:0000313" key="1">
    <source>
        <dbReference type="EMBL" id="KAF4737102.1"/>
    </source>
</evidence>
<feature type="non-terminal residue" evidence="1">
    <location>
        <position position="226"/>
    </location>
</feature>
<name>A0A7J6SX08_PEROL</name>
<evidence type="ECO:0000313" key="2">
    <source>
        <dbReference type="Proteomes" id="UP000553632"/>
    </source>
</evidence>